<dbReference type="GO" id="GO:0008168">
    <property type="term" value="F:methyltransferase activity"/>
    <property type="evidence" value="ECO:0007669"/>
    <property type="project" value="UniProtKB-KW"/>
</dbReference>
<keyword evidence="2" id="KW-0489">Methyltransferase</keyword>
<dbReference type="AlphaFoldDB" id="A0A8J8CC07"/>
<feature type="domain" description="Methyltransferase FkbM" evidence="1">
    <location>
        <begin position="42"/>
        <end position="161"/>
    </location>
</feature>
<dbReference type="EMBL" id="RKLQ01000002">
    <property type="protein sequence ID" value="MBX0305053.1"/>
    <property type="molecule type" value="Genomic_DNA"/>
</dbReference>
<dbReference type="SUPFAM" id="SSF53335">
    <property type="entry name" value="S-adenosyl-L-methionine-dependent methyltransferases"/>
    <property type="match status" value="1"/>
</dbReference>
<sequence>MGEREVLETLVSEVRSDDTVWDIGGSWGMFTTPLAATGADVSVFEPVPDRANKIKRNLSQNDLSATINQFALGAERKELTVAIEGKNPGGLTESDGAIQTAVRPGDSVVNESRIEVPTVLKIDVEGAEVDVLKGLSQILARPECRLLVIEVHRDLLGQFRATESELYELLDGFNVETLSQRNDENYHLIAKRET</sequence>
<dbReference type="NCBIfam" id="TIGR01444">
    <property type="entry name" value="fkbM_fam"/>
    <property type="match status" value="1"/>
</dbReference>
<reference evidence="2" key="1">
    <citation type="submission" date="2021-06" db="EMBL/GenBank/DDBJ databases">
        <title>Halomicroarcula sp. F24A a new haloarchaeum isolated from saline soil.</title>
        <authorList>
            <person name="Duran-Viseras A."/>
            <person name="Sanchez-Porro C."/>
            <person name="Ventosa A."/>
        </authorList>
    </citation>
    <scope>NUCLEOTIDE SEQUENCE</scope>
    <source>
        <strain evidence="2">F24A</strain>
    </source>
</reference>
<keyword evidence="2" id="KW-0808">Transferase</keyword>
<evidence type="ECO:0000313" key="2">
    <source>
        <dbReference type="EMBL" id="MBX0305053.1"/>
    </source>
</evidence>
<dbReference type="RefSeq" id="WP_220589247.1">
    <property type="nucleotide sequence ID" value="NZ_RKLQ01000002.1"/>
</dbReference>
<dbReference type="InterPro" id="IPR029063">
    <property type="entry name" value="SAM-dependent_MTases_sf"/>
</dbReference>
<dbReference type="Proteomes" id="UP000783863">
    <property type="component" value="Unassembled WGS sequence"/>
</dbReference>
<dbReference type="PANTHER" id="PTHR34203:SF15">
    <property type="entry name" value="SLL1173 PROTEIN"/>
    <property type="match status" value="1"/>
</dbReference>
<dbReference type="PANTHER" id="PTHR34203">
    <property type="entry name" value="METHYLTRANSFERASE, FKBM FAMILY PROTEIN"/>
    <property type="match status" value="1"/>
</dbReference>
<dbReference type="Pfam" id="PF05050">
    <property type="entry name" value="Methyltransf_21"/>
    <property type="match status" value="1"/>
</dbReference>
<protein>
    <submittedName>
        <fullName evidence="2">FkbM family methyltransferase</fullName>
    </submittedName>
</protein>
<dbReference type="InterPro" id="IPR006342">
    <property type="entry name" value="FkbM_mtfrase"/>
</dbReference>
<accession>A0A8J8CC07</accession>
<evidence type="ECO:0000259" key="1">
    <source>
        <dbReference type="Pfam" id="PF05050"/>
    </source>
</evidence>
<gene>
    <name evidence="2" type="ORF">EGD98_15400</name>
</gene>
<proteinExistence type="predicted"/>
<evidence type="ECO:0000313" key="3">
    <source>
        <dbReference type="Proteomes" id="UP000783863"/>
    </source>
</evidence>
<organism evidence="2 3">
    <name type="scientific">Haloarcula salinisoli</name>
    <dbReference type="NCBI Taxonomy" id="2487746"/>
    <lineage>
        <taxon>Archaea</taxon>
        <taxon>Methanobacteriati</taxon>
        <taxon>Methanobacteriota</taxon>
        <taxon>Stenosarchaea group</taxon>
        <taxon>Halobacteria</taxon>
        <taxon>Halobacteriales</taxon>
        <taxon>Haloarculaceae</taxon>
        <taxon>Haloarcula</taxon>
    </lineage>
</organism>
<dbReference type="InterPro" id="IPR052514">
    <property type="entry name" value="SAM-dependent_MTase"/>
</dbReference>
<dbReference type="Gene3D" id="3.40.50.150">
    <property type="entry name" value="Vaccinia Virus protein VP39"/>
    <property type="match status" value="1"/>
</dbReference>
<keyword evidence="3" id="KW-1185">Reference proteome</keyword>
<dbReference type="GO" id="GO:0032259">
    <property type="term" value="P:methylation"/>
    <property type="evidence" value="ECO:0007669"/>
    <property type="project" value="UniProtKB-KW"/>
</dbReference>
<name>A0A8J8CC07_9EURY</name>
<comment type="caution">
    <text evidence="2">The sequence shown here is derived from an EMBL/GenBank/DDBJ whole genome shotgun (WGS) entry which is preliminary data.</text>
</comment>